<organism evidence="2 3">
    <name type="scientific">Aromatoleum evansii</name>
    <name type="common">Azoarcus evansii</name>
    <dbReference type="NCBI Taxonomy" id="59406"/>
    <lineage>
        <taxon>Bacteria</taxon>
        <taxon>Pseudomonadati</taxon>
        <taxon>Pseudomonadota</taxon>
        <taxon>Betaproteobacteria</taxon>
        <taxon>Rhodocyclales</taxon>
        <taxon>Rhodocyclaceae</taxon>
        <taxon>Aromatoleum</taxon>
    </lineage>
</organism>
<keyword evidence="3" id="KW-1185">Reference proteome</keyword>
<dbReference type="PANTHER" id="PTHR36173">
    <property type="entry name" value="RIBONUCLEASE VAPC16-RELATED"/>
    <property type="match status" value="1"/>
</dbReference>
<accession>A0ABZ1AMY0</accession>
<evidence type="ECO:0000259" key="1">
    <source>
        <dbReference type="Pfam" id="PF01850"/>
    </source>
</evidence>
<gene>
    <name evidence="2" type="ORF">U5817_21960</name>
</gene>
<dbReference type="InterPro" id="IPR041705">
    <property type="entry name" value="PIN_Sll0205"/>
</dbReference>
<reference evidence="2 3" key="1">
    <citation type="submission" date="2023-12" db="EMBL/GenBank/DDBJ databases">
        <title>A. evansii MAY27, complete genome.</title>
        <authorList>
            <person name="Wang Y."/>
        </authorList>
    </citation>
    <scope>NUCLEOTIDE SEQUENCE [LARGE SCALE GENOMIC DNA]</scope>
    <source>
        <strain evidence="2 3">MAY27</strain>
    </source>
</reference>
<dbReference type="EMBL" id="CP141259">
    <property type="protein sequence ID" value="WRL45836.1"/>
    <property type="molecule type" value="Genomic_DNA"/>
</dbReference>
<evidence type="ECO:0000313" key="2">
    <source>
        <dbReference type="EMBL" id="WRL45836.1"/>
    </source>
</evidence>
<dbReference type="Gene3D" id="3.40.50.1010">
    <property type="entry name" value="5'-nuclease"/>
    <property type="match status" value="1"/>
</dbReference>
<proteinExistence type="predicted"/>
<dbReference type="PANTHER" id="PTHR36173:SF2">
    <property type="entry name" value="RIBONUCLEASE VAPC16"/>
    <property type="match status" value="1"/>
</dbReference>
<dbReference type="Pfam" id="PF01850">
    <property type="entry name" value="PIN"/>
    <property type="match status" value="1"/>
</dbReference>
<dbReference type="InterPro" id="IPR002716">
    <property type="entry name" value="PIN_dom"/>
</dbReference>
<dbReference type="Proteomes" id="UP001626593">
    <property type="component" value="Chromosome"/>
</dbReference>
<feature type="domain" description="PIN" evidence="1">
    <location>
        <begin position="7"/>
        <end position="124"/>
    </location>
</feature>
<dbReference type="InterPro" id="IPR052919">
    <property type="entry name" value="TA_system_RNase"/>
</dbReference>
<dbReference type="SUPFAM" id="SSF88723">
    <property type="entry name" value="PIN domain-like"/>
    <property type="match status" value="1"/>
</dbReference>
<dbReference type="CDD" id="cd09872">
    <property type="entry name" value="PIN_Sll0205-like"/>
    <property type="match status" value="1"/>
</dbReference>
<name>A0ABZ1AMY0_AROEV</name>
<evidence type="ECO:0000313" key="3">
    <source>
        <dbReference type="Proteomes" id="UP001626593"/>
    </source>
</evidence>
<protein>
    <submittedName>
        <fullName evidence="2">Type II toxin-antitoxin system VapC family toxin</fullName>
    </submittedName>
</protein>
<sequence length="132" mass="14923">MGELMRVLLDTHALLWWFTDDPRLSDLARRTIADETNEIVVSAASAWEIATKQRLGKLNEAADAVFRFDELVAADGFVHLPITHFHCLRAGSYTIEHRDPFDRMLAAQSELESLPLVTCDPALALFDINTIW</sequence>
<dbReference type="InterPro" id="IPR029060">
    <property type="entry name" value="PIN-like_dom_sf"/>
</dbReference>
<dbReference type="RefSeq" id="WP_407278826.1">
    <property type="nucleotide sequence ID" value="NZ_CP141259.1"/>
</dbReference>